<protein>
    <recommendedName>
        <fullName evidence="3">Tetratricopeptide repeat protein</fullName>
    </recommendedName>
</protein>
<evidence type="ECO:0000313" key="1">
    <source>
        <dbReference type="EMBL" id="GAA0944753.1"/>
    </source>
</evidence>
<dbReference type="Gene3D" id="1.25.40.10">
    <property type="entry name" value="Tetratricopeptide repeat domain"/>
    <property type="match status" value="1"/>
</dbReference>
<evidence type="ECO:0008006" key="3">
    <source>
        <dbReference type="Google" id="ProtNLM"/>
    </source>
</evidence>
<reference evidence="2" key="1">
    <citation type="journal article" date="2019" name="Int. J. Syst. Evol. Microbiol.">
        <title>The Global Catalogue of Microorganisms (GCM) 10K type strain sequencing project: providing services to taxonomists for standard genome sequencing and annotation.</title>
        <authorList>
            <consortium name="The Broad Institute Genomics Platform"/>
            <consortium name="The Broad Institute Genome Sequencing Center for Infectious Disease"/>
            <person name="Wu L."/>
            <person name="Ma J."/>
        </authorList>
    </citation>
    <scope>NUCLEOTIDE SEQUENCE [LARGE SCALE GENOMIC DNA]</scope>
    <source>
        <strain evidence="2">JCM 10696</strain>
    </source>
</reference>
<organism evidence="1 2">
    <name type="scientific">Actinocorallia libanotica</name>
    <dbReference type="NCBI Taxonomy" id="46162"/>
    <lineage>
        <taxon>Bacteria</taxon>
        <taxon>Bacillati</taxon>
        <taxon>Actinomycetota</taxon>
        <taxon>Actinomycetes</taxon>
        <taxon>Streptosporangiales</taxon>
        <taxon>Thermomonosporaceae</taxon>
        <taxon>Actinocorallia</taxon>
    </lineage>
</organism>
<keyword evidence="2" id="KW-1185">Reference proteome</keyword>
<comment type="caution">
    <text evidence="1">The sequence shown here is derived from an EMBL/GenBank/DDBJ whole genome shotgun (WGS) entry which is preliminary data.</text>
</comment>
<dbReference type="Proteomes" id="UP001500665">
    <property type="component" value="Unassembled WGS sequence"/>
</dbReference>
<dbReference type="SUPFAM" id="SSF48452">
    <property type="entry name" value="TPR-like"/>
    <property type="match status" value="1"/>
</dbReference>
<dbReference type="InterPro" id="IPR011990">
    <property type="entry name" value="TPR-like_helical_dom_sf"/>
</dbReference>
<accession>A0ABP4B7X9</accession>
<proteinExistence type="predicted"/>
<sequence>MKPPSAWIDQAERDYDIHAAMEQLALRGFDVESIIRYGLGPRLVMAIVFTNAMAVEGLVKSLSGQDAQAPHAPDGWAEFLSPPEQRGEQASLQGDPSKVVRDLVGPRNMGRVHDWVMLAPIEDVVSWIPPTRGVVFDGTDADDQEVRNTAIWLVDRFGEADVKDWQLSSLHLEWLYLHGRKPVPIVNAAMAERRVDSLEVAKEIANETTLKWNNRKEEGLQISPSTFVEPAIRYLQEGQHEAAIALFATLTALFPHNSEAQNNLGFCMMPANAPLALEAFERAEALSGEISLMTLANRALALHLLGRDGEAHSILISDIAMNTASSQSWVWEPNEDHSLALAGPISVPAYMESLRSHILNCSIRIS</sequence>
<name>A0ABP4B7X9_9ACTN</name>
<dbReference type="EMBL" id="BAAAHH010000005">
    <property type="protein sequence ID" value="GAA0944753.1"/>
    <property type="molecule type" value="Genomic_DNA"/>
</dbReference>
<gene>
    <name evidence="1" type="ORF">GCM10009550_17940</name>
</gene>
<evidence type="ECO:0000313" key="2">
    <source>
        <dbReference type="Proteomes" id="UP001500665"/>
    </source>
</evidence>